<feature type="region of interest" description="Disordered" evidence="9">
    <location>
        <begin position="474"/>
        <end position="499"/>
    </location>
</feature>
<feature type="transmembrane region" description="Helical" evidence="10">
    <location>
        <begin position="53"/>
        <end position="75"/>
    </location>
</feature>
<dbReference type="InterPro" id="IPR025669">
    <property type="entry name" value="AAA_dom"/>
</dbReference>
<dbReference type="CDD" id="cd05387">
    <property type="entry name" value="BY-kinase"/>
    <property type="match status" value="1"/>
</dbReference>
<evidence type="ECO:0000256" key="3">
    <source>
        <dbReference type="ARBA" id="ARBA00022679"/>
    </source>
</evidence>
<keyword evidence="13" id="KW-1185">Reference proteome</keyword>
<dbReference type="InterPro" id="IPR050445">
    <property type="entry name" value="Bact_polysacc_biosynth/exp"/>
</dbReference>
<dbReference type="NCBIfam" id="TIGR01007">
    <property type="entry name" value="eps_fam"/>
    <property type="match status" value="1"/>
</dbReference>
<evidence type="ECO:0000256" key="4">
    <source>
        <dbReference type="ARBA" id="ARBA00022741"/>
    </source>
</evidence>
<keyword evidence="6" id="KW-0067">ATP-binding</keyword>
<dbReference type="Proteomes" id="UP001589793">
    <property type="component" value="Unassembled WGS sequence"/>
</dbReference>
<dbReference type="InterPro" id="IPR027417">
    <property type="entry name" value="P-loop_NTPase"/>
</dbReference>
<organism evidence="12 13">
    <name type="scientific">Brachybacterium hainanense</name>
    <dbReference type="NCBI Taxonomy" id="1541174"/>
    <lineage>
        <taxon>Bacteria</taxon>
        <taxon>Bacillati</taxon>
        <taxon>Actinomycetota</taxon>
        <taxon>Actinomycetes</taxon>
        <taxon>Micrococcales</taxon>
        <taxon>Dermabacteraceae</taxon>
        <taxon>Brachybacterium</taxon>
    </lineage>
</organism>
<evidence type="ECO:0000259" key="11">
    <source>
        <dbReference type="Pfam" id="PF13614"/>
    </source>
</evidence>
<evidence type="ECO:0000256" key="5">
    <source>
        <dbReference type="ARBA" id="ARBA00022777"/>
    </source>
</evidence>
<dbReference type="PANTHER" id="PTHR32309:SF13">
    <property type="entry name" value="FERRIC ENTEROBACTIN TRANSPORT PROTEIN FEPE"/>
    <property type="match status" value="1"/>
</dbReference>
<dbReference type="PANTHER" id="PTHR32309">
    <property type="entry name" value="TYROSINE-PROTEIN KINASE"/>
    <property type="match status" value="1"/>
</dbReference>
<keyword evidence="4" id="KW-0547">Nucleotide-binding</keyword>
<dbReference type="RefSeq" id="WP_376977871.1">
    <property type="nucleotide sequence ID" value="NZ_JBHLSV010000002.1"/>
</dbReference>
<feature type="domain" description="AAA" evidence="11">
    <location>
        <begin position="301"/>
        <end position="424"/>
    </location>
</feature>
<evidence type="ECO:0000256" key="8">
    <source>
        <dbReference type="ARBA" id="ARBA00051245"/>
    </source>
</evidence>
<comment type="caution">
    <text evidence="12">The sequence shown here is derived from an EMBL/GenBank/DDBJ whole genome shotgun (WGS) entry which is preliminary data.</text>
</comment>
<evidence type="ECO:0000256" key="1">
    <source>
        <dbReference type="ARBA" id="ARBA00007316"/>
    </source>
</evidence>
<dbReference type="Gene3D" id="3.40.50.300">
    <property type="entry name" value="P-loop containing nucleotide triphosphate hydrolases"/>
    <property type="match status" value="1"/>
</dbReference>
<protein>
    <recommendedName>
        <fullName evidence="2">non-specific protein-tyrosine kinase</fullName>
        <ecNumber evidence="2">2.7.10.2</ecNumber>
    </recommendedName>
</protein>
<dbReference type="SUPFAM" id="SSF52540">
    <property type="entry name" value="P-loop containing nucleoside triphosphate hydrolases"/>
    <property type="match status" value="1"/>
</dbReference>
<comment type="catalytic activity">
    <reaction evidence="8">
        <text>L-tyrosyl-[protein] + ATP = O-phospho-L-tyrosyl-[protein] + ADP + H(+)</text>
        <dbReference type="Rhea" id="RHEA:10596"/>
        <dbReference type="Rhea" id="RHEA-COMP:10136"/>
        <dbReference type="Rhea" id="RHEA-COMP:20101"/>
        <dbReference type="ChEBI" id="CHEBI:15378"/>
        <dbReference type="ChEBI" id="CHEBI:30616"/>
        <dbReference type="ChEBI" id="CHEBI:46858"/>
        <dbReference type="ChEBI" id="CHEBI:61978"/>
        <dbReference type="ChEBI" id="CHEBI:456216"/>
        <dbReference type="EC" id="2.7.10.2"/>
    </reaction>
</comment>
<keyword evidence="3 12" id="KW-0808">Transferase</keyword>
<keyword evidence="7" id="KW-0829">Tyrosine-protein kinase</keyword>
<keyword evidence="10" id="KW-1133">Transmembrane helix</keyword>
<keyword evidence="10" id="KW-0472">Membrane</keyword>
<dbReference type="EC" id="2.7.10.2" evidence="2"/>
<dbReference type="GO" id="GO:0004715">
    <property type="term" value="F:non-membrane spanning protein tyrosine kinase activity"/>
    <property type="evidence" value="ECO:0007669"/>
    <property type="project" value="UniProtKB-EC"/>
</dbReference>
<comment type="similarity">
    <text evidence="1">Belongs to the CpsD/CapB family.</text>
</comment>
<proteinExistence type="inferred from homology"/>
<keyword evidence="5" id="KW-0418">Kinase</keyword>
<keyword evidence="10" id="KW-0812">Transmembrane</keyword>
<gene>
    <name evidence="12" type="ORF">ACFFF6_02400</name>
</gene>
<evidence type="ECO:0000256" key="9">
    <source>
        <dbReference type="SAM" id="MobiDB-lite"/>
    </source>
</evidence>
<dbReference type="Pfam" id="PF13614">
    <property type="entry name" value="AAA_31"/>
    <property type="match status" value="1"/>
</dbReference>
<evidence type="ECO:0000313" key="12">
    <source>
        <dbReference type="EMBL" id="MFC0672802.1"/>
    </source>
</evidence>
<evidence type="ECO:0000256" key="7">
    <source>
        <dbReference type="ARBA" id="ARBA00023137"/>
    </source>
</evidence>
<evidence type="ECO:0000256" key="10">
    <source>
        <dbReference type="SAM" id="Phobius"/>
    </source>
</evidence>
<evidence type="ECO:0000313" key="13">
    <source>
        <dbReference type="Proteomes" id="UP001589793"/>
    </source>
</evidence>
<name>A0ABV6R742_9MICO</name>
<accession>A0ABV6R742</accession>
<evidence type="ECO:0000256" key="2">
    <source>
        <dbReference type="ARBA" id="ARBA00011903"/>
    </source>
</evidence>
<reference evidence="12 13" key="1">
    <citation type="submission" date="2024-09" db="EMBL/GenBank/DDBJ databases">
        <authorList>
            <person name="Sun Q."/>
            <person name="Mori K."/>
        </authorList>
    </citation>
    <scope>NUCLEOTIDE SEQUENCE [LARGE SCALE GENOMIC DNA]</scope>
    <source>
        <strain evidence="12 13">CICC 10874</strain>
    </source>
</reference>
<dbReference type="InterPro" id="IPR005702">
    <property type="entry name" value="Wzc-like_C"/>
</dbReference>
<dbReference type="EMBL" id="JBHLSV010000002">
    <property type="protein sequence ID" value="MFC0672802.1"/>
    <property type="molecule type" value="Genomic_DNA"/>
</dbReference>
<evidence type="ECO:0000256" key="6">
    <source>
        <dbReference type="ARBA" id="ARBA00022840"/>
    </source>
</evidence>
<sequence length="499" mass="51950">MTARPTARPGMRYLALEDAGGSSDAARALPVDGSAGRGPLTPQRFPGVLRERWRAALVAALLVVAAVTAATLLPAPQYEASASLFVRTTTSGSISDRSVAADYARGQITTYADLATTPLVLDPVIEELALPTSSPALARSVSAAVPQDTSLIVVTARAGTPGDSAALADAVAASLRTQVEDLEGPTSVELTVVTPATVPDRQASPDVLQNIVLGAVAAVLAALLAALVRDLLDTRVRTAEDIRRLTDAPLLAAVPTVRRPEALVALTDRDAQGILAEAYRELRTNLRFLEMRGRSRSLLVTSSREGEGKTTTAINLAAALARADQRVLLVDADLRDPSVHRRLGLEGGAGLSTLLIGDAELEDLVQPLALANLTVLASGPVPPNPSELLDSDQMTAFLAEATGRYDIVVLDSAPLLAVTDATAIALRVSGTAFVTGSGSVSRAQLALALHKLLLVQARVLGIVLNRTPRSERTPYEDVYGAAAARSSRPEDASGPRTGP</sequence>